<organism evidence="2 3">
    <name type="scientific">Streptomyces cinereospinus</name>
    <dbReference type="NCBI Taxonomy" id="285561"/>
    <lineage>
        <taxon>Bacteria</taxon>
        <taxon>Bacillati</taxon>
        <taxon>Actinomycetota</taxon>
        <taxon>Actinomycetes</taxon>
        <taxon>Kitasatosporales</taxon>
        <taxon>Streptomycetaceae</taxon>
        <taxon>Streptomyces</taxon>
    </lineage>
</organism>
<keyword evidence="3" id="KW-1185">Reference proteome</keyword>
<feature type="compositionally biased region" description="Low complexity" evidence="1">
    <location>
        <begin position="78"/>
        <end position="98"/>
    </location>
</feature>
<protein>
    <submittedName>
        <fullName evidence="2">Uncharacterized protein</fullName>
    </submittedName>
</protein>
<evidence type="ECO:0000313" key="3">
    <source>
        <dbReference type="Proteomes" id="UP001589709"/>
    </source>
</evidence>
<sequence length="126" mass="13727">MQQTIRVARLAIDTKRWNEARYALSRARAIANALPANVAPQEREQLAALRKKYAARNTPAAKNAKQAKATPAKRTGGKPPASKKSAAKSAAQHSKPAPVNDLGDRFINRAALGYGPTKETRRSRTR</sequence>
<dbReference type="EMBL" id="JBHMCY010000010">
    <property type="protein sequence ID" value="MFB9462592.1"/>
    <property type="molecule type" value="Genomic_DNA"/>
</dbReference>
<feature type="region of interest" description="Disordered" evidence="1">
    <location>
        <begin position="53"/>
        <end position="126"/>
    </location>
</feature>
<name>A0ABV5MX25_9ACTN</name>
<accession>A0ABV5MX25</accession>
<evidence type="ECO:0000313" key="2">
    <source>
        <dbReference type="EMBL" id="MFB9462592.1"/>
    </source>
</evidence>
<dbReference type="Proteomes" id="UP001589709">
    <property type="component" value="Unassembled WGS sequence"/>
</dbReference>
<proteinExistence type="predicted"/>
<evidence type="ECO:0000256" key="1">
    <source>
        <dbReference type="SAM" id="MobiDB-lite"/>
    </source>
</evidence>
<gene>
    <name evidence="2" type="ORF">ACFF45_07650</name>
</gene>
<comment type="caution">
    <text evidence="2">The sequence shown here is derived from an EMBL/GenBank/DDBJ whole genome shotgun (WGS) entry which is preliminary data.</text>
</comment>
<dbReference type="RefSeq" id="WP_381343664.1">
    <property type="nucleotide sequence ID" value="NZ_JBHMCY010000010.1"/>
</dbReference>
<reference evidence="2 3" key="1">
    <citation type="submission" date="2024-09" db="EMBL/GenBank/DDBJ databases">
        <authorList>
            <person name="Sun Q."/>
            <person name="Mori K."/>
        </authorList>
    </citation>
    <scope>NUCLEOTIDE SEQUENCE [LARGE SCALE GENOMIC DNA]</scope>
    <source>
        <strain evidence="2 3">JCM 6917</strain>
    </source>
</reference>